<evidence type="ECO:0000313" key="1">
    <source>
        <dbReference type="EMBL" id="RYR62508.1"/>
    </source>
</evidence>
<comment type="caution">
    <text evidence="1">The sequence shown here is derived from an EMBL/GenBank/DDBJ whole genome shotgun (WGS) entry which is preliminary data.</text>
</comment>
<reference evidence="1 2" key="1">
    <citation type="submission" date="2019-01" db="EMBL/GenBank/DDBJ databases">
        <title>Sequencing of cultivated peanut Arachis hypogaea provides insights into genome evolution and oil improvement.</title>
        <authorList>
            <person name="Chen X."/>
        </authorList>
    </citation>
    <scope>NUCLEOTIDE SEQUENCE [LARGE SCALE GENOMIC DNA]</scope>
    <source>
        <strain evidence="2">cv. Fuhuasheng</strain>
        <tissue evidence="1">Leaves</tissue>
    </source>
</reference>
<sequence length="260" mass="29947">METSQFSIAALPMSSYSNALLPSPSSTAATASPSVAVMFLRAGFHLISEDCPVITLYLKYPVDPCDITGGSSGPAIHHGLKPELRISFFYARLQIQERQSCDSSNAPSRMSLHHRLFAPNPNTCTQKISVVIKLMYNHLWLTYTQIPAETRDRWFQKWALKFIWDAEYNLMIKKIYYHRVAKHFQQMMRDVRKGHDHLTSWIHQAIKKELEAYFTHDEGASPRSSKYKGVSATFMKTKSRLSKSLDHERHWRRPSSIPIF</sequence>
<dbReference type="Proteomes" id="UP000289738">
    <property type="component" value="Chromosome A04"/>
</dbReference>
<accession>A0A445DH59</accession>
<gene>
    <name evidence="1" type="ORF">Ahy_A04g020164</name>
</gene>
<protein>
    <submittedName>
        <fullName evidence="1">Uncharacterized protein</fullName>
    </submittedName>
</protein>
<name>A0A445DH59_ARAHY</name>
<proteinExistence type="predicted"/>
<dbReference type="EMBL" id="SDMP01000004">
    <property type="protein sequence ID" value="RYR62508.1"/>
    <property type="molecule type" value="Genomic_DNA"/>
</dbReference>
<organism evidence="1 2">
    <name type="scientific">Arachis hypogaea</name>
    <name type="common">Peanut</name>
    <dbReference type="NCBI Taxonomy" id="3818"/>
    <lineage>
        <taxon>Eukaryota</taxon>
        <taxon>Viridiplantae</taxon>
        <taxon>Streptophyta</taxon>
        <taxon>Embryophyta</taxon>
        <taxon>Tracheophyta</taxon>
        <taxon>Spermatophyta</taxon>
        <taxon>Magnoliopsida</taxon>
        <taxon>eudicotyledons</taxon>
        <taxon>Gunneridae</taxon>
        <taxon>Pentapetalae</taxon>
        <taxon>rosids</taxon>
        <taxon>fabids</taxon>
        <taxon>Fabales</taxon>
        <taxon>Fabaceae</taxon>
        <taxon>Papilionoideae</taxon>
        <taxon>50 kb inversion clade</taxon>
        <taxon>dalbergioids sensu lato</taxon>
        <taxon>Dalbergieae</taxon>
        <taxon>Pterocarpus clade</taxon>
        <taxon>Arachis</taxon>
    </lineage>
</organism>
<dbReference type="AlphaFoldDB" id="A0A445DH59"/>
<evidence type="ECO:0000313" key="2">
    <source>
        <dbReference type="Proteomes" id="UP000289738"/>
    </source>
</evidence>
<keyword evidence="2" id="KW-1185">Reference proteome</keyword>